<dbReference type="AlphaFoldDB" id="A0AA86XCX2"/>
<sequence>MAGGTRIGQYGQKTSNRNQIKQGYYAYQIRAAKYKNLNVVLIPLFIDI</sequence>
<reference evidence="1 2" key="1">
    <citation type="submission" date="2014-06" db="EMBL/GenBank/DDBJ databases">
        <authorList>
            <person name="Le Roux F."/>
        </authorList>
    </citation>
    <scope>NUCLEOTIDE SEQUENCE [LARGE SCALE GENOMIC DNA]</scope>
    <source>
        <strain evidence="1 2">J2-31</strain>
    </source>
</reference>
<dbReference type="Proteomes" id="UP000041625">
    <property type="component" value="Unassembled WGS sequence"/>
</dbReference>
<organism evidence="1 2">
    <name type="scientific">Vibrio coralliirubri</name>
    <dbReference type="NCBI Taxonomy" id="1516159"/>
    <lineage>
        <taxon>Bacteria</taxon>
        <taxon>Pseudomonadati</taxon>
        <taxon>Pseudomonadota</taxon>
        <taxon>Gammaproteobacteria</taxon>
        <taxon>Vibrionales</taxon>
        <taxon>Vibrionaceae</taxon>
        <taxon>Vibrio</taxon>
    </lineage>
</organism>
<accession>A0AA86XCX2</accession>
<keyword evidence="2" id="KW-1185">Reference proteome</keyword>
<name>A0AA86XCX2_9VIBR</name>
<evidence type="ECO:0000313" key="1">
    <source>
        <dbReference type="EMBL" id="CDT86743.1"/>
    </source>
</evidence>
<gene>
    <name evidence="1" type="ORF">VCR31J2_1370036</name>
</gene>
<protein>
    <submittedName>
        <fullName evidence="1">Uncharacterized protein</fullName>
    </submittedName>
</protein>
<proteinExistence type="predicted"/>
<comment type="caution">
    <text evidence="1">The sequence shown here is derived from an EMBL/GenBank/DDBJ whole genome shotgun (WGS) entry which is preliminary data.</text>
</comment>
<dbReference type="EMBL" id="CCKJ01000043">
    <property type="protein sequence ID" value="CDT86743.1"/>
    <property type="molecule type" value="Genomic_DNA"/>
</dbReference>
<evidence type="ECO:0000313" key="2">
    <source>
        <dbReference type="Proteomes" id="UP000041625"/>
    </source>
</evidence>